<accession>A0ABS8IB91</accession>
<dbReference type="Proteomes" id="UP001199525">
    <property type="component" value="Unassembled WGS sequence"/>
</dbReference>
<dbReference type="Gene3D" id="1.10.10.60">
    <property type="entry name" value="Homeodomain-like"/>
    <property type="match status" value="1"/>
</dbReference>
<keyword evidence="2" id="KW-1185">Reference proteome</keyword>
<sequence length="91" mass="10745">MSKLSRNICKNSLSGSEYRDLRNCYIHILGAIETMFDLDEFTITRLYNNIWEKSRLKLAPKLSDKGMSIQEIAELLEIDVEVIRKYLRENF</sequence>
<gene>
    <name evidence="1" type="ORF">LC586_20430</name>
</gene>
<dbReference type="EMBL" id="JAIVFQ010000032">
    <property type="protein sequence ID" value="MCC5601508.1"/>
    <property type="molecule type" value="Genomic_DNA"/>
</dbReference>
<evidence type="ECO:0000313" key="2">
    <source>
        <dbReference type="Proteomes" id="UP001199525"/>
    </source>
</evidence>
<evidence type="ECO:0000313" key="1">
    <source>
        <dbReference type="EMBL" id="MCC5601508.1"/>
    </source>
</evidence>
<name>A0ABS8IB91_9NOSO</name>
<organism evidence="1 2">
    <name type="scientific">Nostoc favosum CHAB5714</name>
    <dbReference type="NCBI Taxonomy" id="2780399"/>
    <lineage>
        <taxon>Bacteria</taxon>
        <taxon>Bacillati</taxon>
        <taxon>Cyanobacteriota</taxon>
        <taxon>Cyanophyceae</taxon>
        <taxon>Nostocales</taxon>
        <taxon>Nostocaceae</taxon>
        <taxon>Nostoc</taxon>
        <taxon>Nostoc favosum</taxon>
    </lineage>
</organism>
<protein>
    <submittedName>
        <fullName evidence="1">Uncharacterized protein</fullName>
    </submittedName>
</protein>
<reference evidence="1 2" key="1">
    <citation type="journal article" date="2021" name="Microorganisms">
        <title>Genome Evolution of Filamentous Cyanobacterium Nostoc Species: From Facultative Symbiosis to Free Living.</title>
        <authorList>
            <person name="Huo D."/>
            <person name="Li H."/>
            <person name="Cai F."/>
            <person name="Guo X."/>
            <person name="Qiao Z."/>
            <person name="Wang W."/>
            <person name="Yu G."/>
            <person name="Li R."/>
        </authorList>
    </citation>
    <scope>NUCLEOTIDE SEQUENCE [LARGE SCALE GENOMIC DNA]</scope>
    <source>
        <strain evidence="1 2">CHAB 5714</strain>
    </source>
</reference>
<comment type="caution">
    <text evidence="1">The sequence shown here is derived from an EMBL/GenBank/DDBJ whole genome shotgun (WGS) entry which is preliminary data.</text>
</comment>
<proteinExistence type="predicted"/>
<dbReference type="RefSeq" id="WP_229486522.1">
    <property type="nucleotide sequence ID" value="NZ_JAIVFQ010000032.1"/>
</dbReference>